<evidence type="ECO:0000256" key="1">
    <source>
        <dbReference type="SAM" id="MobiDB-lite"/>
    </source>
</evidence>
<gene>
    <name evidence="2" type="ORF">PMIN01_02291</name>
</gene>
<dbReference type="Proteomes" id="UP000756921">
    <property type="component" value="Unassembled WGS sequence"/>
</dbReference>
<evidence type="ECO:0000313" key="3">
    <source>
        <dbReference type="Proteomes" id="UP000756921"/>
    </source>
</evidence>
<protein>
    <submittedName>
        <fullName evidence="2">Uncharacterized protein</fullName>
    </submittedName>
</protein>
<sequence length="186" mass="19541">MPVGDEMRSCRILHLRILRVVDLGASVLEREEAGNPLAIAIVGASVQADGRHEAVRMFLALEAHRAARASVFPLGPLADRHGNVDSVWGGADKLAVVVVRLDGRAAHVICWPRVATDRPSDRTTAEPHNGSQALHKPPPSVTSNAPVGVAAGPIVSQACSSVDEEFATFLGGPWEFIGVASFSACG</sequence>
<evidence type="ECO:0000313" key="2">
    <source>
        <dbReference type="EMBL" id="KAF9739657.1"/>
    </source>
</evidence>
<feature type="region of interest" description="Disordered" evidence="1">
    <location>
        <begin position="117"/>
        <end position="145"/>
    </location>
</feature>
<organism evidence="2 3">
    <name type="scientific">Paraphaeosphaeria minitans</name>
    <dbReference type="NCBI Taxonomy" id="565426"/>
    <lineage>
        <taxon>Eukaryota</taxon>
        <taxon>Fungi</taxon>
        <taxon>Dikarya</taxon>
        <taxon>Ascomycota</taxon>
        <taxon>Pezizomycotina</taxon>
        <taxon>Dothideomycetes</taxon>
        <taxon>Pleosporomycetidae</taxon>
        <taxon>Pleosporales</taxon>
        <taxon>Massarineae</taxon>
        <taxon>Didymosphaeriaceae</taxon>
        <taxon>Paraphaeosphaeria</taxon>
    </lineage>
</organism>
<reference evidence="2" key="1">
    <citation type="journal article" date="2020" name="Mol. Plant Microbe Interact.">
        <title>Genome Sequence of the Biocontrol Agent Coniothyrium minitans strain Conio (IMI 134523).</title>
        <authorList>
            <person name="Patel D."/>
            <person name="Shittu T.A."/>
            <person name="Baroncelli R."/>
            <person name="Muthumeenakshi S."/>
            <person name="Osborne T.H."/>
            <person name="Janganan T.K."/>
            <person name="Sreenivasaprasad S."/>
        </authorList>
    </citation>
    <scope>NUCLEOTIDE SEQUENCE</scope>
    <source>
        <strain evidence="2">Conio</strain>
    </source>
</reference>
<dbReference type="EMBL" id="WJXW01000002">
    <property type="protein sequence ID" value="KAF9739657.1"/>
    <property type="molecule type" value="Genomic_DNA"/>
</dbReference>
<proteinExistence type="predicted"/>
<comment type="caution">
    <text evidence="2">The sequence shown here is derived from an EMBL/GenBank/DDBJ whole genome shotgun (WGS) entry which is preliminary data.</text>
</comment>
<accession>A0A9P6KUS3</accession>
<keyword evidence="3" id="KW-1185">Reference proteome</keyword>
<name>A0A9P6KUS3_9PLEO</name>
<dbReference type="AlphaFoldDB" id="A0A9P6KUS3"/>